<sequence>MSQVKTQQRISLQALGAPRSPTTFVASPGRPRRININLPQHSATSAAFTSSSTGSSTLTQEAVHEERTRYTMLVAKNATSE</sequence>
<feature type="region of interest" description="Disordered" evidence="1">
    <location>
        <begin position="1"/>
        <end position="31"/>
    </location>
</feature>
<feature type="non-terminal residue" evidence="2">
    <location>
        <position position="81"/>
    </location>
</feature>
<evidence type="ECO:0000256" key="1">
    <source>
        <dbReference type="SAM" id="MobiDB-lite"/>
    </source>
</evidence>
<dbReference type="AlphaFoldDB" id="A0A9P6SVN6"/>
<name>A0A9P6SVN6_9FUNG</name>
<accession>A0A9P6SVN6</accession>
<dbReference type="Proteomes" id="UP000703661">
    <property type="component" value="Unassembled WGS sequence"/>
</dbReference>
<dbReference type="EMBL" id="JAAAID010002440">
    <property type="protein sequence ID" value="KAG0007268.1"/>
    <property type="molecule type" value="Genomic_DNA"/>
</dbReference>
<feature type="compositionally biased region" description="Low complexity" evidence="1">
    <location>
        <begin position="43"/>
        <end position="59"/>
    </location>
</feature>
<evidence type="ECO:0000313" key="2">
    <source>
        <dbReference type="EMBL" id="KAG0007268.1"/>
    </source>
</evidence>
<proteinExistence type="predicted"/>
<comment type="caution">
    <text evidence="2">The sequence shown here is derived from an EMBL/GenBank/DDBJ whole genome shotgun (WGS) entry which is preliminary data.</text>
</comment>
<protein>
    <submittedName>
        <fullName evidence="2">Uncharacterized protein</fullName>
    </submittedName>
</protein>
<gene>
    <name evidence="2" type="ORF">BGZ80_004877</name>
</gene>
<organism evidence="2 3">
    <name type="scientific">Entomortierella chlamydospora</name>
    <dbReference type="NCBI Taxonomy" id="101097"/>
    <lineage>
        <taxon>Eukaryota</taxon>
        <taxon>Fungi</taxon>
        <taxon>Fungi incertae sedis</taxon>
        <taxon>Mucoromycota</taxon>
        <taxon>Mortierellomycotina</taxon>
        <taxon>Mortierellomycetes</taxon>
        <taxon>Mortierellales</taxon>
        <taxon>Mortierellaceae</taxon>
        <taxon>Entomortierella</taxon>
    </lineage>
</organism>
<evidence type="ECO:0000313" key="3">
    <source>
        <dbReference type="Proteomes" id="UP000703661"/>
    </source>
</evidence>
<reference evidence="2" key="1">
    <citation type="journal article" date="2020" name="Fungal Divers.">
        <title>Resolving the Mortierellaceae phylogeny through synthesis of multi-gene phylogenetics and phylogenomics.</title>
        <authorList>
            <person name="Vandepol N."/>
            <person name="Liber J."/>
            <person name="Desiro A."/>
            <person name="Na H."/>
            <person name="Kennedy M."/>
            <person name="Barry K."/>
            <person name="Grigoriev I.V."/>
            <person name="Miller A.N."/>
            <person name="O'Donnell K."/>
            <person name="Stajich J.E."/>
            <person name="Bonito G."/>
        </authorList>
    </citation>
    <scope>NUCLEOTIDE SEQUENCE</scope>
    <source>
        <strain evidence="2">NRRL 2769</strain>
    </source>
</reference>
<keyword evidence="3" id="KW-1185">Reference proteome</keyword>
<feature type="compositionally biased region" description="Polar residues" evidence="1">
    <location>
        <begin position="1"/>
        <end position="11"/>
    </location>
</feature>
<feature type="region of interest" description="Disordered" evidence="1">
    <location>
        <begin position="43"/>
        <end position="66"/>
    </location>
</feature>